<dbReference type="CDD" id="cd00464">
    <property type="entry name" value="SK"/>
    <property type="match status" value="1"/>
</dbReference>
<dbReference type="GO" id="GO:0008652">
    <property type="term" value="P:amino acid biosynthetic process"/>
    <property type="evidence" value="ECO:0007669"/>
    <property type="project" value="UniProtKB-KW"/>
</dbReference>
<evidence type="ECO:0000256" key="10">
    <source>
        <dbReference type="ARBA" id="ARBA00048567"/>
    </source>
</evidence>
<sequence>MGDRIVLIGPMGCGKSTIGRLLAARLRCRFLDSDAIIVRQTGVDIPTIFAIEGESGFRAREHKVLVELSQSDERFVLATGGGAVLLPENRPLLRSIGEVIHLDISIDEQLKRIRHDRNRPLLQVDDLPTRLAELAQARAPLYREVAHWRVFSDGLRADQVLNRILRHRRERARSPSGSTPRR</sequence>
<dbReference type="eggNOG" id="COG0703">
    <property type="taxonomic scope" value="Bacteria"/>
</dbReference>
<keyword evidence="9 11" id="KW-0057">Aromatic amino acid biosynthesis</keyword>
<dbReference type="InterPro" id="IPR023000">
    <property type="entry name" value="Shikimate_kinase_CS"/>
</dbReference>
<evidence type="ECO:0000313" key="12">
    <source>
        <dbReference type="EMBL" id="AIA55392.1"/>
    </source>
</evidence>
<proteinExistence type="inferred from homology"/>
<evidence type="ECO:0000256" key="5">
    <source>
        <dbReference type="ARBA" id="ARBA00022679"/>
    </source>
</evidence>
<dbReference type="PRINTS" id="PR01100">
    <property type="entry name" value="SHIKIMTKNASE"/>
</dbReference>
<keyword evidence="7 11" id="KW-0418">Kinase</keyword>
<keyword evidence="11" id="KW-0963">Cytoplasm</keyword>
<gene>
    <name evidence="11" type="primary">aroK</name>
    <name evidence="12" type="ORF">Acaty_c1527</name>
</gene>
<dbReference type="AlphaFoldDB" id="A0A059ZZQ4"/>
<protein>
    <recommendedName>
        <fullName evidence="3 11">Shikimate kinase</fullName>
        <shortName evidence="11">SK</shortName>
        <ecNumber evidence="3 11">2.7.1.71</ecNumber>
    </recommendedName>
</protein>
<keyword evidence="11" id="KW-0479">Metal-binding</keyword>
<evidence type="ECO:0000256" key="1">
    <source>
        <dbReference type="ARBA" id="ARBA00004842"/>
    </source>
</evidence>
<dbReference type="UniPathway" id="UPA00053">
    <property type="reaction ID" value="UER00088"/>
</dbReference>
<feature type="binding site" evidence="11">
    <location>
        <begin position="12"/>
        <end position="17"/>
    </location>
    <ligand>
        <name>ATP</name>
        <dbReference type="ChEBI" id="CHEBI:30616"/>
    </ligand>
</feature>
<evidence type="ECO:0000256" key="3">
    <source>
        <dbReference type="ARBA" id="ARBA00012154"/>
    </source>
</evidence>
<evidence type="ECO:0000313" key="13">
    <source>
        <dbReference type="Proteomes" id="UP000005522"/>
    </source>
</evidence>
<dbReference type="HAMAP" id="MF_00109">
    <property type="entry name" value="Shikimate_kinase"/>
    <property type="match status" value="1"/>
</dbReference>
<evidence type="ECO:0000256" key="6">
    <source>
        <dbReference type="ARBA" id="ARBA00022741"/>
    </source>
</evidence>
<dbReference type="KEGG" id="acz:Acaty_c1527"/>
<evidence type="ECO:0000256" key="4">
    <source>
        <dbReference type="ARBA" id="ARBA00022605"/>
    </source>
</evidence>
<dbReference type="HOGENOM" id="CLU_057607_2_2_6"/>
<dbReference type="PANTHER" id="PTHR21087:SF16">
    <property type="entry name" value="SHIKIMATE KINASE 1, CHLOROPLASTIC"/>
    <property type="match status" value="1"/>
</dbReference>
<dbReference type="PROSITE" id="PS01128">
    <property type="entry name" value="SHIKIMATE_KINASE"/>
    <property type="match status" value="1"/>
</dbReference>
<dbReference type="GO" id="GO:0009423">
    <property type="term" value="P:chorismate biosynthetic process"/>
    <property type="evidence" value="ECO:0007669"/>
    <property type="project" value="UniProtKB-UniRule"/>
</dbReference>
<evidence type="ECO:0000256" key="9">
    <source>
        <dbReference type="ARBA" id="ARBA00023141"/>
    </source>
</evidence>
<dbReference type="EC" id="2.7.1.71" evidence="3 11"/>
<accession>A0A059ZZQ4</accession>
<comment type="pathway">
    <text evidence="1 11">Metabolic intermediate biosynthesis; chorismate biosynthesis; chorismate from D-erythrose 4-phosphate and phosphoenolpyruvate: step 5/7.</text>
</comment>
<organism evidence="12 13">
    <name type="scientific">Acidithiobacillus caldus (strain ATCC 51756 / DSM 8584 / KU)</name>
    <dbReference type="NCBI Taxonomy" id="637389"/>
    <lineage>
        <taxon>Bacteria</taxon>
        <taxon>Pseudomonadati</taxon>
        <taxon>Pseudomonadota</taxon>
        <taxon>Acidithiobacillia</taxon>
        <taxon>Acidithiobacillales</taxon>
        <taxon>Acidithiobacillaceae</taxon>
        <taxon>Acidithiobacillus</taxon>
    </lineage>
</organism>
<dbReference type="GO" id="GO:0009073">
    <property type="term" value="P:aromatic amino acid family biosynthetic process"/>
    <property type="evidence" value="ECO:0007669"/>
    <property type="project" value="UniProtKB-KW"/>
</dbReference>
<dbReference type="GO" id="GO:0000287">
    <property type="term" value="F:magnesium ion binding"/>
    <property type="evidence" value="ECO:0007669"/>
    <property type="project" value="UniProtKB-UniRule"/>
</dbReference>
<comment type="subunit">
    <text evidence="11">Monomer.</text>
</comment>
<dbReference type="InterPro" id="IPR031322">
    <property type="entry name" value="Shikimate/glucono_kinase"/>
</dbReference>
<dbReference type="EMBL" id="CP005986">
    <property type="protein sequence ID" value="AIA55392.1"/>
    <property type="molecule type" value="Genomic_DNA"/>
</dbReference>
<dbReference type="Proteomes" id="UP000005522">
    <property type="component" value="Chromosome"/>
</dbReference>
<feature type="binding site" evidence="11">
    <location>
        <position position="81"/>
    </location>
    <ligand>
        <name>substrate</name>
    </ligand>
</feature>
<keyword evidence="11" id="KW-0460">Magnesium</keyword>
<feature type="binding site" evidence="11">
    <location>
        <position position="58"/>
    </location>
    <ligand>
        <name>substrate</name>
    </ligand>
</feature>
<evidence type="ECO:0000256" key="7">
    <source>
        <dbReference type="ARBA" id="ARBA00022777"/>
    </source>
</evidence>
<comment type="cofactor">
    <cofactor evidence="11">
        <name>Mg(2+)</name>
        <dbReference type="ChEBI" id="CHEBI:18420"/>
    </cofactor>
    <text evidence="11">Binds 1 Mg(2+) ion per subunit.</text>
</comment>
<feature type="binding site" evidence="11">
    <location>
        <position position="119"/>
    </location>
    <ligand>
        <name>ATP</name>
        <dbReference type="ChEBI" id="CHEBI:30616"/>
    </ligand>
</feature>
<keyword evidence="8 11" id="KW-0067">ATP-binding</keyword>
<keyword evidence="6 11" id="KW-0547">Nucleotide-binding</keyword>
<comment type="similarity">
    <text evidence="2 11">Belongs to the shikimate kinase family.</text>
</comment>
<comment type="function">
    <text evidence="11">Catalyzes the specific phosphorylation of the 3-hydroxyl group of shikimic acid using ATP as a cosubstrate.</text>
</comment>
<dbReference type="PANTHER" id="PTHR21087">
    <property type="entry name" value="SHIKIMATE KINASE"/>
    <property type="match status" value="1"/>
</dbReference>
<feature type="binding site" evidence="11">
    <location>
        <position position="138"/>
    </location>
    <ligand>
        <name>substrate</name>
    </ligand>
</feature>
<feature type="binding site" evidence="11">
    <location>
        <position position="16"/>
    </location>
    <ligand>
        <name>Mg(2+)</name>
        <dbReference type="ChEBI" id="CHEBI:18420"/>
    </ligand>
</feature>
<name>A0A059ZZQ4_ACICK</name>
<evidence type="ECO:0000256" key="11">
    <source>
        <dbReference type="HAMAP-Rule" id="MF_00109"/>
    </source>
</evidence>
<comment type="caution">
    <text evidence="11">Lacks conserved residue(s) required for the propagation of feature annotation.</text>
</comment>
<keyword evidence="4 11" id="KW-0028">Amino-acid biosynthesis</keyword>
<dbReference type="Gene3D" id="3.40.50.300">
    <property type="entry name" value="P-loop containing nucleotide triphosphate hydrolases"/>
    <property type="match status" value="1"/>
</dbReference>
<dbReference type="GO" id="GO:0005829">
    <property type="term" value="C:cytosol"/>
    <property type="evidence" value="ECO:0007669"/>
    <property type="project" value="TreeGrafter"/>
</dbReference>
<dbReference type="GeneID" id="92931726"/>
<comment type="subcellular location">
    <subcellularLocation>
        <location evidence="11">Cytoplasm</location>
    </subcellularLocation>
</comment>
<comment type="catalytic activity">
    <reaction evidence="10 11">
        <text>shikimate + ATP = 3-phosphoshikimate + ADP + H(+)</text>
        <dbReference type="Rhea" id="RHEA:13121"/>
        <dbReference type="ChEBI" id="CHEBI:15378"/>
        <dbReference type="ChEBI" id="CHEBI:30616"/>
        <dbReference type="ChEBI" id="CHEBI:36208"/>
        <dbReference type="ChEBI" id="CHEBI:145989"/>
        <dbReference type="ChEBI" id="CHEBI:456216"/>
        <dbReference type="EC" id="2.7.1.71"/>
    </reaction>
</comment>
<keyword evidence="5 11" id="KW-0808">Transferase</keyword>
<dbReference type="RefSeq" id="WP_004872403.1">
    <property type="nucleotide sequence ID" value="NZ_CP005986.1"/>
</dbReference>
<reference evidence="12 13" key="1">
    <citation type="journal article" date="2009" name="J. Bacteriol.">
        <title>Draft genome sequence of the extremely acidophilic bacterium Acidithiobacillus caldus ATCC 51756 reveals metabolic versatility in the genus Acidithiobacillus.</title>
        <authorList>
            <person name="Valdes J."/>
            <person name="Quatrini R."/>
            <person name="Hallberg K."/>
            <person name="Dopson M."/>
            <person name="Valenzuela P.D."/>
            <person name="Holmes D.S."/>
        </authorList>
    </citation>
    <scope>NUCLEOTIDE SEQUENCE [LARGE SCALE GENOMIC DNA]</scope>
    <source>
        <strain evidence="13">ATCC 51756 / DSM 8584 / KU</strain>
    </source>
</reference>
<dbReference type="GO" id="GO:0004765">
    <property type="term" value="F:shikimate kinase activity"/>
    <property type="evidence" value="ECO:0007669"/>
    <property type="project" value="UniProtKB-UniRule"/>
</dbReference>
<dbReference type="InterPro" id="IPR000623">
    <property type="entry name" value="Shikimate_kinase/TSH1"/>
</dbReference>
<evidence type="ECO:0000256" key="8">
    <source>
        <dbReference type="ARBA" id="ARBA00022840"/>
    </source>
</evidence>
<evidence type="ECO:0000256" key="2">
    <source>
        <dbReference type="ARBA" id="ARBA00006997"/>
    </source>
</evidence>
<dbReference type="GO" id="GO:0005524">
    <property type="term" value="F:ATP binding"/>
    <property type="evidence" value="ECO:0007669"/>
    <property type="project" value="UniProtKB-UniRule"/>
</dbReference>
<dbReference type="SUPFAM" id="SSF52540">
    <property type="entry name" value="P-loop containing nucleoside triphosphate hydrolases"/>
    <property type="match status" value="1"/>
</dbReference>
<dbReference type="InterPro" id="IPR027417">
    <property type="entry name" value="P-loop_NTPase"/>
</dbReference>
<feature type="binding site" evidence="11">
    <location>
        <position position="34"/>
    </location>
    <ligand>
        <name>substrate</name>
    </ligand>
</feature>
<dbReference type="Pfam" id="PF01202">
    <property type="entry name" value="SKI"/>
    <property type="match status" value="1"/>
</dbReference>